<dbReference type="InterPro" id="IPR001148">
    <property type="entry name" value="CA_dom"/>
</dbReference>
<dbReference type="PANTHER" id="PTHR18952:SF265">
    <property type="entry name" value="CARBONIC ANHYDRASE"/>
    <property type="match status" value="1"/>
</dbReference>
<dbReference type="PROSITE" id="PS51144">
    <property type="entry name" value="ALPHA_CA_2"/>
    <property type="match status" value="1"/>
</dbReference>
<dbReference type="EC" id="4.2.1.1" evidence="2"/>
<keyword evidence="5" id="KW-0456">Lyase</keyword>
<feature type="signal peptide" evidence="7">
    <location>
        <begin position="1"/>
        <end position="17"/>
    </location>
</feature>
<comment type="caution">
    <text evidence="9">The sequence shown here is derived from an EMBL/GenBank/DDBJ whole genome shotgun (WGS) entry which is preliminary data.</text>
</comment>
<evidence type="ECO:0000313" key="9">
    <source>
        <dbReference type="EMBL" id="KAF0312133.1"/>
    </source>
</evidence>
<comment type="catalytic activity">
    <reaction evidence="6">
        <text>hydrogencarbonate + H(+) = CO2 + H2O</text>
        <dbReference type="Rhea" id="RHEA:10748"/>
        <dbReference type="ChEBI" id="CHEBI:15377"/>
        <dbReference type="ChEBI" id="CHEBI:15378"/>
        <dbReference type="ChEBI" id="CHEBI:16526"/>
        <dbReference type="ChEBI" id="CHEBI:17544"/>
        <dbReference type="EC" id="4.2.1.1"/>
    </reaction>
</comment>
<dbReference type="SUPFAM" id="SSF51069">
    <property type="entry name" value="Carbonic anhydrase"/>
    <property type="match status" value="1"/>
</dbReference>
<name>A0A6A4X1M7_AMPAM</name>
<proteinExistence type="inferred from homology"/>
<evidence type="ECO:0000256" key="1">
    <source>
        <dbReference type="ARBA" id="ARBA00010718"/>
    </source>
</evidence>
<keyword evidence="10" id="KW-1185">Reference proteome</keyword>
<reference evidence="9 10" key="1">
    <citation type="submission" date="2019-07" db="EMBL/GenBank/DDBJ databases">
        <title>Draft genome assembly of a fouling barnacle, Amphibalanus amphitrite (Darwin, 1854): The first reference genome for Thecostraca.</title>
        <authorList>
            <person name="Kim W."/>
        </authorList>
    </citation>
    <scope>NUCLEOTIDE SEQUENCE [LARGE SCALE GENOMIC DNA]</scope>
    <source>
        <strain evidence="9">SNU_AA5</strain>
        <tissue evidence="9">Soma without cirri and trophi</tissue>
    </source>
</reference>
<dbReference type="EMBL" id="VIIS01000190">
    <property type="protein sequence ID" value="KAF0312133.1"/>
    <property type="molecule type" value="Genomic_DNA"/>
</dbReference>
<accession>A0A6A4X1M7</accession>
<comment type="similarity">
    <text evidence="1">Belongs to the alpha-carbonic anhydrase family.</text>
</comment>
<organism evidence="9 10">
    <name type="scientific">Amphibalanus amphitrite</name>
    <name type="common">Striped barnacle</name>
    <name type="synonym">Balanus amphitrite</name>
    <dbReference type="NCBI Taxonomy" id="1232801"/>
    <lineage>
        <taxon>Eukaryota</taxon>
        <taxon>Metazoa</taxon>
        <taxon>Ecdysozoa</taxon>
        <taxon>Arthropoda</taxon>
        <taxon>Crustacea</taxon>
        <taxon>Multicrustacea</taxon>
        <taxon>Cirripedia</taxon>
        <taxon>Thoracica</taxon>
        <taxon>Thoracicalcarea</taxon>
        <taxon>Balanomorpha</taxon>
        <taxon>Balanoidea</taxon>
        <taxon>Balanidae</taxon>
        <taxon>Amphibalaninae</taxon>
        <taxon>Amphibalanus</taxon>
    </lineage>
</organism>
<dbReference type="Pfam" id="PF00194">
    <property type="entry name" value="Carb_anhydrase"/>
    <property type="match status" value="1"/>
</dbReference>
<dbReference type="Proteomes" id="UP000440578">
    <property type="component" value="Unassembled WGS sequence"/>
</dbReference>
<evidence type="ECO:0000256" key="4">
    <source>
        <dbReference type="ARBA" id="ARBA00022833"/>
    </source>
</evidence>
<dbReference type="InterPro" id="IPR036398">
    <property type="entry name" value="CA_dom_sf"/>
</dbReference>
<evidence type="ECO:0000256" key="7">
    <source>
        <dbReference type="SAM" id="SignalP"/>
    </source>
</evidence>
<keyword evidence="3" id="KW-0479">Metal-binding</keyword>
<dbReference type="OrthoDB" id="6351429at2759"/>
<dbReference type="InterPro" id="IPR023561">
    <property type="entry name" value="Carbonic_anhydrase_a-class"/>
</dbReference>
<dbReference type="SMART" id="SM01057">
    <property type="entry name" value="Carb_anhydrase"/>
    <property type="match status" value="1"/>
</dbReference>
<dbReference type="AlphaFoldDB" id="A0A6A4X1M7"/>
<evidence type="ECO:0000256" key="5">
    <source>
        <dbReference type="ARBA" id="ARBA00023239"/>
    </source>
</evidence>
<dbReference type="CDD" id="cd00326">
    <property type="entry name" value="alpha_CA"/>
    <property type="match status" value="1"/>
</dbReference>
<evidence type="ECO:0000256" key="6">
    <source>
        <dbReference type="ARBA" id="ARBA00048348"/>
    </source>
</evidence>
<dbReference type="GO" id="GO:0008270">
    <property type="term" value="F:zinc ion binding"/>
    <property type="evidence" value="ECO:0007669"/>
    <property type="project" value="InterPro"/>
</dbReference>
<dbReference type="GO" id="GO:0004089">
    <property type="term" value="F:carbonate dehydratase activity"/>
    <property type="evidence" value="ECO:0007669"/>
    <property type="project" value="UniProtKB-EC"/>
</dbReference>
<feature type="domain" description="Alpha-carbonic anhydrase" evidence="8">
    <location>
        <begin position="20"/>
        <end position="290"/>
    </location>
</feature>
<dbReference type="PANTHER" id="PTHR18952">
    <property type="entry name" value="CARBONIC ANHYDRASE"/>
    <property type="match status" value="1"/>
</dbReference>
<evidence type="ECO:0000256" key="3">
    <source>
        <dbReference type="ARBA" id="ARBA00022723"/>
    </source>
</evidence>
<feature type="chain" id="PRO_5025443774" description="carbonic anhydrase" evidence="7">
    <location>
        <begin position="18"/>
        <end position="704"/>
    </location>
</feature>
<dbReference type="Gene3D" id="3.10.200.10">
    <property type="entry name" value="Alpha carbonic anhydrase"/>
    <property type="match status" value="1"/>
</dbReference>
<keyword evidence="4" id="KW-0862">Zinc</keyword>
<protein>
    <recommendedName>
        <fullName evidence="2">carbonic anhydrase</fullName>
        <ecNumber evidence="2">4.2.1.1</ecNumber>
    </recommendedName>
</protein>
<keyword evidence="7" id="KW-0732">Signal</keyword>
<gene>
    <name evidence="9" type="primary">ca2_0</name>
    <name evidence="9" type="ORF">FJT64_017124</name>
</gene>
<evidence type="ECO:0000259" key="8">
    <source>
        <dbReference type="PROSITE" id="PS51144"/>
    </source>
</evidence>
<evidence type="ECO:0000313" key="10">
    <source>
        <dbReference type="Proteomes" id="UP000440578"/>
    </source>
</evidence>
<evidence type="ECO:0000256" key="2">
    <source>
        <dbReference type="ARBA" id="ARBA00012925"/>
    </source>
</evidence>
<sequence length="704" mass="78190">MMPWWLVMIFLKYSTKAPNSSFDYSDPNTWATSFPMCGGPMQSPVELTAGRVAFSRTPKLRFAQGLKDGKIEAMNTGHEIKLKLMPKDRNEPLLQLISNTKPMNGVYTFAQMHFHWGPGAQHHGSEHCVNDQYTDAEAHFVFFNSRYGGFKEAVRHFDGLLVIGVMLRGAQQPGGLAFPTLGLENKLDTIDLPGNRLTMSADLTYFKTLLQHAVGNFYSYHGSLTTPPCNPVVTWMVAAKPVDVSSTFLERLRTEIFEDADGTRPLAELVRKFTWKDYDHCGGRHPTSVCVTCRLTLSALKKDPNQTAWRFPILLNYASLRFPPPTRSSVVDCQYDVCDLARSNLDYPKWHKDHSRARGVAPDPKNKVQPATPITLCSLCLSPLAAASNVSTTGGTLLVKSGGPNPLTLGIGKSRKRDRSGAMFSHENMIRLQCSLNVSDNMMLKFGTAVRTVFGKDSVEKHLAGALTDRNRFLSELYEIDPVTLTNKQSVKEERVVGVFCNDVKVLVTTLIGLREINPDTCDVHVMRQILDKLKLDNIEYSCSADIKMLRILTGKAGGNLSYGCPYCDSCSPYEEDGTLYTMGDLAALNEHYVDAGSDSRQQKDYQNVVNPPLLQCRPDELILDLLPVPQLHLLLGIVDKLLELLEDSLFPGNKAAGLAFVNDFLKNVNIQRKAYQGQHSLKGNQSRALLQKVDLGPAEAVLD</sequence>